<proteinExistence type="predicted"/>
<dbReference type="OrthoDB" id="3363734at2759"/>
<protein>
    <recommendedName>
        <fullName evidence="4">BTB domain-containing protein</fullName>
    </recommendedName>
</protein>
<feature type="compositionally biased region" description="Pro residues" evidence="1">
    <location>
        <begin position="126"/>
        <end position="139"/>
    </location>
</feature>
<dbReference type="EMBL" id="KN831771">
    <property type="protein sequence ID" value="KIM46129.1"/>
    <property type="molecule type" value="Genomic_DNA"/>
</dbReference>
<sequence>MQTRLILDSAERPLVHPVSPPPPSSATMPWLSRNSSQSPYTPSKAVKIPEPKRVRTIDILTPPRSGTLGTGAVVVRTPEEALRETGVRLSPEKGKVRTSATADKKEKKISSSTPRQSLDASATEPISPPTSPPLPPLPLPETDETNPSSRRSSMKSHSRSISTADDAPTVPPLPAHIVASSQPPPFHGILVSEPPSMIMDASKIIVTLETCTATYRTTLSTINSRPSQLSKFLSSVVTQSGSARSSVYSTESDDLAMYRRHLTSQGLLPHSSNIHLFLDRPSAPYIHILNYLRSPVIEGQPDSLPRALQLINSSAIQSRLDNLIEVRDEAGFLGLEDLQRLCTEDIRMRHGPRLHTRGNSAGGSVHSLHASVYSLRTLSEHSEMDMTNPPNPPTSPPPQGADIAPVRKNKIPVKTTRETSPPRSSPPTPQSWEGPILEQRSQSRQSKVREIPKSPPAGWI</sequence>
<feature type="compositionally biased region" description="Polar residues" evidence="1">
    <location>
        <begin position="32"/>
        <end position="41"/>
    </location>
</feature>
<evidence type="ECO:0000313" key="2">
    <source>
        <dbReference type="EMBL" id="KIM46129.1"/>
    </source>
</evidence>
<feature type="region of interest" description="Disordered" evidence="1">
    <location>
        <begin position="382"/>
        <end position="460"/>
    </location>
</feature>
<reference evidence="2 3" key="1">
    <citation type="submission" date="2014-04" db="EMBL/GenBank/DDBJ databases">
        <authorList>
            <consortium name="DOE Joint Genome Institute"/>
            <person name="Kuo A."/>
            <person name="Gay G."/>
            <person name="Dore J."/>
            <person name="Kohler A."/>
            <person name="Nagy L.G."/>
            <person name="Floudas D."/>
            <person name="Copeland A."/>
            <person name="Barry K.W."/>
            <person name="Cichocki N."/>
            <person name="Veneault-Fourrey C."/>
            <person name="LaButti K."/>
            <person name="Lindquist E.A."/>
            <person name="Lipzen A."/>
            <person name="Lundell T."/>
            <person name="Morin E."/>
            <person name="Murat C."/>
            <person name="Sun H."/>
            <person name="Tunlid A."/>
            <person name="Henrissat B."/>
            <person name="Grigoriev I.V."/>
            <person name="Hibbett D.S."/>
            <person name="Martin F."/>
            <person name="Nordberg H.P."/>
            <person name="Cantor M.N."/>
            <person name="Hua S.X."/>
        </authorList>
    </citation>
    <scope>NUCLEOTIDE SEQUENCE [LARGE SCALE GENOMIC DNA]</scope>
    <source>
        <strain evidence="3">h7</strain>
    </source>
</reference>
<organism evidence="2 3">
    <name type="scientific">Hebeloma cylindrosporum</name>
    <dbReference type="NCBI Taxonomy" id="76867"/>
    <lineage>
        <taxon>Eukaryota</taxon>
        <taxon>Fungi</taxon>
        <taxon>Dikarya</taxon>
        <taxon>Basidiomycota</taxon>
        <taxon>Agaricomycotina</taxon>
        <taxon>Agaricomycetes</taxon>
        <taxon>Agaricomycetidae</taxon>
        <taxon>Agaricales</taxon>
        <taxon>Agaricineae</taxon>
        <taxon>Hymenogastraceae</taxon>
        <taxon>Hebeloma</taxon>
    </lineage>
</organism>
<evidence type="ECO:0008006" key="4">
    <source>
        <dbReference type="Google" id="ProtNLM"/>
    </source>
</evidence>
<reference evidence="3" key="2">
    <citation type="submission" date="2015-01" db="EMBL/GenBank/DDBJ databases">
        <title>Evolutionary Origins and Diversification of the Mycorrhizal Mutualists.</title>
        <authorList>
            <consortium name="DOE Joint Genome Institute"/>
            <consortium name="Mycorrhizal Genomics Consortium"/>
            <person name="Kohler A."/>
            <person name="Kuo A."/>
            <person name="Nagy L.G."/>
            <person name="Floudas D."/>
            <person name="Copeland A."/>
            <person name="Barry K.W."/>
            <person name="Cichocki N."/>
            <person name="Veneault-Fourrey C."/>
            <person name="LaButti K."/>
            <person name="Lindquist E.A."/>
            <person name="Lipzen A."/>
            <person name="Lundell T."/>
            <person name="Morin E."/>
            <person name="Murat C."/>
            <person name="Riley R."/>
            <person name="Ohm R."/>
            <person name="Sun H."/>
            <person name="Tunlid A."/>
            <person name="Henrissat B."/>
            <person name="Grigoriev I.V."/>
            <person name="Hibbett D.S."/>
            <person name="Martin F."/>
        </authorList>
    </citation>
    <scope>NUCLEOTIDE SEQUENCE [LARGE SCALE GENOMIC DNA]</scope>
    <source>
        <strain evidence="3">h7</strain>
    </source>
</reference>
<gene>
    <name evidence="2" type="ORF">M413DRAFT_16870</name>
</gene>
<dbReference type="STRING" id="686832.A0A0C3CPW2"/>
<feature type="region of interest" description="Disordered" evidence="1">
    <location>
        <begin position="1"/>
        <end position="45"/>
    </location>
</feature>
<evidence type="ECO:0000313" key="3">
    <source>
        <dbReference type="Proteomes" id="UP000053424"/>
    </source>
</evidence>
<dbReference type="Gene3D" id="3.30.710.10">
    <property type="entry name" value="Potassium Channel Kv1.1, Chain A"/>
    <property type="match status" value="1"/>
</dbReference>
<keyword evidence="3" id="KW-1185">Reference proteome</keyword>
<dbReference type="AlphaFoldDB" id="A0A0C3CPW2"/>
<dbReference type="InterPro" id="IPR011333">
    <property type="entry name" value="SKP1/BTB/POZ_sf"/>
</dbReference>
<feature type="region of interest" description="Disordered" evidence="1">
    <location>
        <begin position="60"/>
        <end position="180"/>
    </location>
</feature>
<evidence type="ECO:0000256" key="1">
    <source>
        <dbReference type="SAM" id="MobiDB-lite"/>
    </source>
</evidence>
<dbReference type="Proteomes" id="UP000053424">
    <property type="component" value="Unassembled WGS sequence"/>
</dbReference>
<name>A0A0C3CPW2_HEBCY</name>
<dbReference type="HOGENOM" id="CLU_548729_0_0_1"/>
<feature type="compositionally biased region" description="Polar residues" evidence="1">
    <location>
        <begin position="110"/>
        <end position="120"/>
    </location>
</feature>
<accession>A0A0C3CPW2</accession>
<feature type="compositionally biased region" description="Basic and acidic residues" evidence="1">
    <location>
        <begin position="77"/>
        <end position="95"/>
    </location>
</feature>
<feature type="compositionally biased region" description="Pro residues" evidence="1">
    <location>
        <begin position="389"/>
        <end position="399"/>
    </location>
</feature>